<evidence type="ECO:0008006" key="4">
    <source>
        <dbReference type="Google" id="ProtNLM"/>
    </source>
</evidence>
<keyword evidence="3" id="KW-1185">Reference proteome</keyword>
<dbReference type="Proteomes" id="UP001055712">
    <property type="component" value="Unassembled WGS sequence"/>
</dbReference>
<sequence length="528" mass="57401">MLCKLTSRAAAALVLTAAQCILLAAPASAVDSKLWGRNGKAFNPAGRLPDFSYAGYHQGNDPLPNPPVTRSVLKFRKKGMSDTQMLVAAVDWANKVPPSNKGYTVLLIPKGTYTLTTKLTIKNSRVVLRGAGSGKTILYIPKSLTDLYGPDMSTKTGGWVNWGGFLTIKGRSNKGKVLALAGPAKKGAQVITVNNAAGLRAGKYFDTWWTDINNNFNSIMIGANWSPPDRLKNSAKMRWTVKILRIKGNVITLERPLPYPIATGVNRVSFHERASTISESGVEGMTLRFKWELYAGHHVERGWNGVELISVWDCWVRDIEIINPDSGVLLNYQVSAVTVTGIKISYTKSRANNIPNRFGESANSDGHWGLVYSNAFDILFDGFDFRGTFQHDVGTGFAGMYGVFANGRCTNGNLDLHRGLAGPTLYTNINVGKGTKALASGGPSSAGPNANSGSTWWNIKTPGPVSPNYANGLKPGSCGFGPEINIVGVNLRSDRARNMCRTWWYERSPTIPPNLYQAQLARRRSRAG</sequence>
<dbReference type="InterPro" id="IPR011050">
    <property type="entry name" value="Pectin_lyase_fold/virulence"/>
</dbReference>
<evidence type="ECO:0000256" key="1">
    <source>
        <dbReference type="SAM" id="SignalP"/>
    </source>
</evidence>
<comment type="caution">
    <text evidence="2">The sequence shown here is derived from an EMBL/GenBank/DDBJ whole genome shotgun (WGS) entry which is preliminary data.</text>
</comment>
<evidence type="ECO:0000313" key="2">
    <source>
        <dbReference type="EMBL" id="KAI3423939.1"/>
    </source>
</evidence>
<dbReference type="InterPro" id="IPR012334">
    <property type="entry name" value="Pectin_lyas_fold"/>
</dbReference>
<feature type="chain" id="PRO_5039327957" description="Pectate lyase superfamily protein domain-containing protein" evidence="1">
    <location>
        <begin position="30"/>
        <end position="528"/>
    </location>
</feature>
<protein>
    <recommendedName>
        <fullName evidence="4">Pectate lyase superfamily protein domain-containing protein</fullName>
    </recommendedName>
</protein>
<dbReference type="EMBL" id="SIDB01000014">
    <property type="protein sequence ID" value="KAI3423939.1"/>
    <property type="molecule type" value="Genomic_DNA"/>
</dbReference>
<dbReference type="Gene3D" id="2.160.20.10">
    <property type="entry name" value="Single-stranded right-handed beta-helix, Pectin lyase-like"/>
    <property type="match status" value="1"/>
</dbReference>
<feature type="signal peptide" evidence="1">
    <location>
        <begin position="1"/>
        <end position="29"/>
    </location>
</feature>
<dbReference type="OrthoDB" id="509184at2759"/>
<name>A0A9D4TEX9_CHLVU</name>
<organism evidence="2 3">
    <name type="scientific">Chlorella vulgaris</name>
    <name type="common">Green alga</name>
    <dbReference type="NCBI Taxonomy" id="3077"/>
    <lineage>
        <taxon>Eukaryota</taxon>
        <taxon>Viridiplantae</taxon>
        <taxon>Chlorophyta</taxon>
        <taxon>core chlorophytes</taxon>
        <taxon>Trebouxiophyceae</taxon>
        <taxon>Chlorellales</taxon>
        <taxon>Chlorellaceae</taxon>
        <taxon>Chlorella clade</taxon>
        <taxon>Chlorella</taxon>
    </lineage>
</organism>
<keyword evidence="1" id="KW-0732">Signal</keyword>
<accession>A0A9D4TEX9</accession>
<reference evidence="2" key="1">
    <citation type="journal article" date="2019" name="Plant J.">
        <title>Chlorella vulgaris genome assembly and annotation reveals the molecular basis for metabolic acclimation to high light conditions.</title>
        <authorList>
            <person name="Cecchin M."/>
            <person name="Marcolungo L."/>
            <person name="Rossato M."/>
            <person name="Girolomoni L."/>
            <person name="Cosentino E."/>
            <person name="Cuine S."/>
            <person name="Li-Beisson Y."/>
            <person name="Delledonne M."/>
            <person name="Ballottari M."/>
        </authorList>
    </citation>
    <scope>NUCLEOTIDE SEQUENCE</scope>
    <source>
        <strain evidence="2">211/11P</strain>
    </source>
</reference>
<evidence type="ECO:0000313" key="3">
    <source>
        <dbReference type="Proteomes" id="UP001055712"/>
    </source>
</evidence>
<proteinExistence type="predicted"/>
<dbReference type="AlphaFoldDB" id="A0A9D4TEX9"/>
<gene>
    <name evidence="2" type="ORF">D9Q98_009773</name>
</gene>
<dbReference type="SUPFAM" id="SSF51126">
    <property type="entry name" value="Pectin lyase-like"/>
    <property type="match status" value="1"/>
</dbReference>
<reference evidence="2" key="2">
    <citation type="submission" date="2020-11" db="EMBL/GenBank/DDBJ databases">
        <authorList>
            <person name="Cecchin M."/>
            <person name="Marcolungo L."/>
            <person name="Rossato M."/>
            <person name="Girolomoni L."/>
            <person name="Cosentino E."/>
            <person name="Cuine S."/>
            <person name="Li-Beisson Y."/>
            <person name="Delledonne M."/>
            <person name="Ballottari M."/>
        </authorList>
    </citation>
    <scope>NUCLEOTIDE SEQUENCE</scope>
    <source>
        <strain evidence="2">211/11P</strain>
        <tissue evidence="2">Whole cell</tissue>
    </source>
</reference>